<evidence type="ECO:0000313" key="2">
    <source>
        <dbReference type="EMBL" id="WZU68213.1"/>
    </source>
</evidence>
<reference evidence="3" key="1">
    <citation type="submission" date="2024-04" db="EMBL/GenBank/DDBJ databases">
        <title>Phylogenomic analyses of a clade within the roseobacter group suggest taxonomic reassignments of species of the genera Aestuariivita, Citreicella, Loktanella, Nautella, Pelagibaca, Ruegeria, Thalassobius, Thiobacimonas and Tropicibacter, and the proposal o.</title>
        <authorList>
            <person name="Jeon C.O."/>
        </authorList>
    </citation>
    <scope>NUCLEOTIDE SEQUENCE [LARGE SCALE GENOMIC DNA]</scope>
    <source>
        <strain evidence="3">SS1-5</strain>
    </source>
</reference>
<keyword evidence="3" id="KW-1185">Reference proteome</keyword>
<dbReference type="InterPro" id="IPR035965">
    <property type="entry name" value="PAS-like_dom_sf"/>
</dbReference>
<dbReference type="SMART" id="SM00091">
    <property type="entry name" value="PAS"/>
    <property type="match status" value="3"/>
</dbReference>
<sequence length="531" mass="59530">MMASWVDFALIMCAATFGAGAIVCAARWIDHRKDTQAARSVDSVAGPVLLFEGETLLDATQDALGMISAHLDHMTEYDAAIHTLSAHFPDLPDALSDTENPVQRLGNGRDGNLWLDIERMGTRLRLSVGGEEQAIGFGARDLIERDTRMAELATLRHLTQHTPQLIWQDDLTGKLLWANQSYLTFCDKLRATEQSEQPVWPKQSVFPDLHEASFSAVPSTRRLSVPLADQKAEQWFDITSVRRDDTVVHFANDANAIVRADQERRNFVQTLTKTFAQLSIGLAIFDKRRQLAMFNPALLDMTNLPFEFLSGRPTVDAVLDRLRESRMLPEPKDYASWRDQFVALEQAAKDGSYSEVWNLPEGQTYRVTGRPHPDGAIAFLFEDISAEISLTRRFRADIETGQAVIDKLPEAIAVFSSAGTLVMANEAYCDLWGPVEQDQVQPQQLQNAIQLWQERCAPTPMWADLRSFIHLLGTRKPWSARTLFEDGRPLKCQADPIVGGRTMVRFSFAPAVSPVARKVKHADPALLAYKR</sequence>
<dbReference type="SUPFAM" id="SSF55785">
    <property type="entry name" value="PYP-like sensor domain (PAS domain)"/>
    <property type="match status" value="2"/>
</dbReference>
<protein>
    <submittedName>
        <fullName evidence="2">PAS-domain containing protein</fullName>
    </submittedName>
</protein>
<feature type="domain" description="PAS" evidence="1">
    <location>
        <begin position="269"/>
        <end position="336"/>
    </location>
</feature>
<evidence type="ECO:0000259" key="1">
    <source>
        <dbReference type="SMART" id="SM00091"/>
    </source>
</evidence>
<dbReference type="Gene3D" id="3.30.450.20">
    <property type="entry name" value="PAS domain"/>
    <property type="match status" value="1"/>
</dbReference>
<organism evidence="2 3">
    <name type="scientific">Yoonia rhodophyticola</name>
    <dbReference type="NCBI Taxonomy" id="3137370"/>
    <lineage>
        <taxon>Bacteria</taxon>
        <taxon>Pseudomonadati</taxon>
        <taxon>Pseudomonadota</taxon>
        <taxon>Alphaproteobacteria</taxon>
        <taxon>Rhodobacterales</taxon>
        <taxon>Paracoccaceae</taxon>
        <taxon>Yoonia</taxon>
    </lineage>
</organism>
<reference evidence="2 3" key="2">
    <citation type="submission" date="2024-08" db="EMBL/GenBank/DDBJ databases">
        <title>Phylogenomic analyses of a clade within the roseobacter group suggest taxonomic reassignments of species of the genera Aestuariivita, Citreicella, Loktanella, Nautella, Pelagibaca, Ruegeria, Thalassobius, Thiobacimonas and Tropicibacter, and the proposal o.</title>
        <authorList>
            <person name="Jeon C.O."/>
        </authorList>
    </citation>
    <scope>NUCLEOTIDE SEQUENCE [LARGE SCALE GENOMIC DNA]</scope>
    <source>
        <strain evidence="2 3">SS1-5</strain>
    </source>
</reference>
<dbReference type="Pfam" id="PF12860">
    <property type="entry name" value="PAS_7"/>
    <property type="match status" value="1"/>
</dbReference>
<evidence type="ECO:0000313" key="3">
    <source>
        <dbReference type="Proteomes" id="UP001470809"/>
    </source>
</evidence>
<dbReference type="Pfam" id="PF13188">
    <property type="entry name" value="PAS_8"/>
    <property type="match status" value="1"/>
</dbReference>
<dbReference type="RefSeq" id="WP_342077507.1">
    <property type="nucleotide sequence ID" value="NZ_CP151767.2"/>
</dbReference>
<dbReference type="InterPro" id="IPR000014">
    <property type="entry name" value="PAS"/>
</dbReference>
<feature type="domain" description="PAS" evidence="1">
    <location>
        <begin position="399"/>
        <end position="469"/>
    </location>
</feature>
<dbReference type="EMBL" id="CP151767">
    <property type="protein sequence ID" value="WZU68213.1"/>
    <property type="molecule type" value="Genomic_DNA"/>
</dbReference>
<dbReference type="Proteomes" id="UP001470809">
    <property type="component" value="Chromosome"/>
</dbReference>
<feature type="domain" description="PAS" evidence="1">
    <location>
        <begin position="153"/>
        <end position="222"/>
    </location>
</feature>
<dbReference type="AlphaFoldDB" id="A0AAN0MED9"/>
<proteinExistence type="predicted"/>
<dbReference type="KEGG" id="yrh:AABB31_04605"/>
<accession>A0AAN0MED9</accession>
<name>A0AAN0MED9_9RHOB</name>
<gene>
    <name evidence="2" type="ORF">AABB31_04605</name>
</gene>